<keyword evidence="2" id="KW-0862">Zinc</keyword>
<dbReference type="SUPFAM" id="SSF57845">
    <property type="entry name" value="B-box zinc-binding domain"/>
    <property type="match status" value="1"/>
</dbReference>
<gene>
    <name evidence="5" type="ORF">Celaphus_00014496</name>
</gene>
<dbReference type="OrthoDB" id="654191at2759"/>
<dbReference type="Gene3D" id="2.60.120.920">
    <property type="match status" value="2"/>
</dbReference>
<dbReference type="Gene3D" id="3.30.160.60">
    <property type="entry name" value="Classic Zinc Finger"/>
    <property type="match status" value="1"/>
</dbReference>
<dbReference type="InterPro" id="IPR001870">
    <property type="entry name" value="B30.2/SPRY"/>
</dbReference>
<keyword evidence="1" id="KW-0863">Zinc-finger</keyword>
<dbReference type="EMBL" id="MKHE01000007">
    <property type="protein sequence ID" value="OWK13194.1"/>
    <property type="molecule type" value="Genomic_DNA"/>
</dbReference>
<keyword evidence="1" id="KW-0479">Metal-binding</keyword>
<dbReference type="PROSITE" id="PS50188">
    <property type="entry name" value="B302_SPRY"/>
    <property type="match status" value="1"/>
</dbReference>
<dbReference type="AlphaFoldDB" id="A0A212D508"/>
<feature type="region of interest" description="Disordered" evidence="3">
    <location>
        <begin position="86"/>
        <end position="108"/>
    </location>
</feature>
<sequence length="417" mass="47898">MFSTRLASCHTGRMFSFLKVFLHRGQTGRPPETERMSVVQLRQKTWPQSMVTGSRRLRSGADAAMVSQAQRGPVHRLGLLLLGDQTRSQQQAQQRGRTDLGASASPRTPGSLRNRYTLWSARWRPFWTTAFKKENIRHVWQMASIVENIWRMKVDEERQPREDRPLEQRAEKLCGQHLEKLCYHCKDDRQILGVVCRESQEHRHHAALLLEKAAQSYRDPMRIILNSQTASGYLSVSPNGKSMMFTGLRMNKCQRGQRFDPEPRVLGSKGFTWGKVYWEVKVDRICWEAEEKDDARRDRAGSRGVFGSRDLGGFIGITDGYHSPGYREKNEELEEEWSQENGIWPKFWLVGVARESVVRRGFLNFTPEEGFWTLQLSSAGVSICTSPEPFQILSYCPQQIGVALDYDGGKMNQEAEP</sequence>
<evidence type="ECO:0000313" key="5">
    <source>
        <dbReference type="EMBL" id="OWK13194.1"/>
    </source>
</evidence>
<dbReference type="GO" id="GO:0008270">
    <property type="term" value="F:zinc ion binding"/>
    <property type="evidence" value="ECO:0007669"/>
    <property type="project" value="UniProtKB-KW"/>
</dbReference>
<accession>A0A212D508</accession>
<proteinExistence type="predicted"/>
<evidence type="ECO:0000256" key="2">
    <source>
        <dbReference type="ARBA" id="ARBA00022833"/>
    </source>
</evidence>
<dbReference type="InterPro" id="IPR006574">
    <property type="entry name" value="PRY"/>
</dbReference>
<reference evidence="5 6" key="1">
    <citation type="journal article" date="2018" name="Mol. Genet. Genomics">
        <title>The red deer Cervus elaphus genome CerEla1.0: sequencing, annotating, genes, and chromosomes.</title>
        <authorList>
            <person name="Bana N.A."/>
            <person name="Nyiri A."/>
            <person name="Nagy J."/>
            <person name="Frank K."/>
            <person name="Nagy T."/>
            <person name="Steger V."/>
            <person name="Schiller M."/>
            <person name="Lakatos P."/>
            <person name="Sugar L."/>
            <person name="Horn P."/>
            <person name="Barta E."/>
            <person name="Orosz L."/>
        </authorList>
    </citation>
    <scope>NUCLEOTIDE SEQUENCE [LARGE SCALE GENOMIC DNA]</scope>
    <source>
        <strain evidence="5">Hungarian</strain>
    </source>
</reference>
<dbReference type="SMART" id="SM00336">
    <property type="entry name" value="BBOX"/>
    <property type="match status" value="1"/>
</dbReference>
<dbReference type="InterPro" id="IPR043136">
    <property type="entry name" value="B30.2/SPRY_sf"/>
</dbReference>
<feature type="domain" description="B30.2/SPRY" evidence="4">
    <location>
        <begin position="203"/>
        <end position="417"/>
    </location>
</feature>
<dbReference type="PANTHER" id="PTHR24103">
    <property type="entry name" value="E3 UBIQUITIN-PROTEIN LIGASE TRIM"/>
    <property type="match status" value="1"/>
</dbReference>
<dbReference type="Pfam" id="PF13765">
    <property type="entry name" value="PRY"/>
    <property type="match status" value="1"/>
</dbReference>
<dbReference type="InterPro" id="IPR013320">
    <property type="entry name" value="ConA-like_dom_sf"/>
</dbReference>
<dbReference type="PRINTS" id="PR01407">
    <property type="entry name" value="BUTYPHLNCDUF"/>
</dbReference>
<dbReference type="InterPro" id="IPR003879">
    <property type="entry name" value="Butyrophylin_SPRY"/>
</dbReference>
<organism evidence="5 6">
    <name type="scientific">Cervus elaphus hippelaphus</name>
    <name type="common">European red deer</name>
    <dbReference type="NCBI Taxonomy" id="46360"/>
    <lineage>
        <taxon>Eukaryota</taxon>
        <taxon>Metazoa</taxon>
        <taxon>Chordata</taxon>
        <taxon>Craniata</taxon>
        <taxon>Vertebrata</taxon>
        <taxon>Euteleostomi</taxon>
        <taxon>Mammalia</taxon>
        <taxon>Eutheria</taxon>
        <taxon>Laurasiatheria</taxon>
        <taxon>Artiodactyla</taxon>
        <taxon>Ruminantia</taxon>
        <taxon>Pecora</taxon>
        <taxon>Cervidae</taxon>
        <taxon>Cervinae</taxon>
        <taxon>Cervus</taxon>
    </lineage>
</organism>
<keyword evidence="6" id="KW-1185">Reference proteome</keyword>
<evidence type="ECO:0000259" key="4">
    <source>
        <dbReference type="PROSITE" id="PS50188"/>
    </source>
</evidence>
<evidence type="ECO:0000256" key="3">
    <source>
        <dbReference type="SAM" id="MobiDB-lite"/>
    </source>
</evidence>
<evidence type="ECO:0000313" key="6">
    <source>
        <dbReference type="Proteomes" id="UP000242450"/>
    </source>
</evidence>
<evidence type="ECO:0000256" key="1">
    <source>
        <dbReference type="ARBA" id="ARBA00022771"/>
    </source>
</evidence>
<dbReference type="InterPro" id="IPR050143">
    <property type="entry name" value="TRIM/RBCC"/>
</dbReference>
<feature type="compositionally biased region" description="Low complexity" evidence="3">
    <location>
        <begin position="86"/>
        <end position="95"/>
    </location>
</feature>
<dbReference type="InterPro" id="IPR000315">
    <property type="entry name" value="Znf_B-box"/>
</dbReference>
<protein>
    <recommendedName>
        <fullName evidence="4">B30.2/SPRY domain-containing protein</fullName>
    </recommendedName>
</protein>
<dbReference type="SMART" id="SM00589">
    <property type="entry name" value="PRY"/>
    <property type="match status" value="1"/>
</dbReference>
<dbReference type="SUPFAM" id="SSF49899">
    <property type="entry name" value="Concanavalin A-like lectins/glucanases"/>
    <property type="match status" value="2"/>
</dbReference>
<name>A0A212D508_CEREH</name>
<comment type="caution">
    <text evidence="5">The sequence shown here is derived from an EMBL/GenBank/DDBJ whole genome shotgun (WGS) entry which is preliminary data.</text>
</comment>
<dbReference type="Proteomes" id="UP000242450">
    <property type="component" value="Chromosome 7"/>
</dbReference>